<dbReference type="Proteomes" id="UP000199478">
    <property type="component" value="Unassembled WGS sequence"/>
</dbReference>
<evidence type="ECO:0000313" key="2">
    <source>
        <dbReference type="EMBL" id="SFR39033.1"/>
    </source>
</evidence>
<dbReference type="OrthoDB" id="9804153at2"/>
<name>A0A1I6GA12_9RHOB</name>
<evidence type="ECO:0000313" key="3">
    <source>
        <dbReference type="Proteomes" id="UP000199478"/>
    </source>
</evidence>
<keyword evidence="2" id="KW-0808">Transferase</keyword>
<accession>A0A1I6GA12</accession>
<dbReference type="EMBL" id="FOYP01000001">
    <property type="protein sequence ID" value="SFR39033.1"/>
    <property type="molecule type" value="Genomic_DNA"/>
</dbReference>
<dbReference type="InterPro" id="IPR051531">
    <property type="entry name" value="N-acetyltransferase"/>
</dbReference>
<dbReference type="GO" id="GO:0016747">
    <property type="term" value="F:acyltransferase activity, transferring groups other than amino-acyl groups"/>
    <property type="evidence" value="ECO:0007669"/>
    <property type="project" value="InterPro"/>
</dbReference>
<proteinExistence type="predicted"/>
<dbReference type="InterPro" id="IPR016181">
    <property type="entry name" value="Acyl_CoA_acyltransferase"/>
</dbReference>
<protein>
    <submittedName>
        <fullName evidence="2">Protein N-acetyltransferase, RimJ/RimL family</fullName>
    </submittedName>
</protein>
<reference evidence="3" key="1">
    <citation type="submission" date="2016-10" db="EMBL/GenBank/DDBJ databases">
        <authorList>
            <person name="Varghese N."/>
            <person name="Submissions S."/>
        </authorList>
    </citation>
    <scope>NUCLEOTIDE SEQUENCE [LARGE SCALE GENOMIC DNA]</scope>
    <source>
        <strain evidence="3">DSM 26879</strain>
    </source>
</reference>
<dbReference type="InterPro" id="IPR000182">
    <property type="entry name" value="GNAT_dom"/>
</dbReference>
<dbReference type="Gene3D" id="3.40.630.30">
    <property type="match status" value="1"/>
</dbReference>
<dbReference type="AlphaFoldDB" id="A0A1I6GA12"/>
<dbReference type="STRING" id="390270.SAMN04488005_1313"/>
<evidence type="ECO:0000259" key="1">
    <source>
        <dbReference type="Pfam" id="PF13302"/>
    </source>
</evidence>
<dbReference type="RefSeq" id="WP_090197895.1">
    <property type="nucleotide sequence ID" value="NZ_FOYP01000001.1"/>
</dbReference>
<feature type="domain" description="N-acetyltransferase" evidence="1">
    <location>
        <begin position="16"/>
        <end position="152"/>
    </location>
</feature>
<dbReference type="PANTHER" id="PTHR43792">
    <property type="entry name" value="GNAT FAMILY, PUTATIVE (AFU_ORTHOLOGUE AFUA_3G00765)-RELATED-RELATED"/>
    <property type="match status" value="1"/>
</dbReference>
<dbReference type="Pfam" id="PF13302">
    <property type="entry name" value="Acetyltransf_3"/>
    <property type="match status" value="1"/>
</dbReference>
<sequence length="180" mass="19700">MIHEEITVQETITAERFVLRPCRKSDAGLIAMYAADERVARGTRSIPHPLPPGTIEAMIDRASAADRSEDIWVIDGSAHGHVEALGVITLERMDRNQSEIFYWIAPAFWNTGLASEAVRALIAANPHQAKTIFAEAFQDNPGSARVLTNCGFDYLGDAEAFSVARNATVPTWTYTLKVGA</sequence>
<keyword evidence="3" id="KW-1185">Reference proteome</keyword>
<organism evidence="2 3">
    <name type="scientific">Yoonia tamlensis</name>
    <dbReference type="NCBI Taxonomy" id="390270"/>
    <lineage>
        <taxon>Bacteria</taxon>
        <taxon>Pseudomonadati</taxon>
        <taxon>Pseudomonadota</taxon>
        <taxon>Alphaproteobacteria</taxon>
        <taxon>Rhodobacterales</taxon>
        <taxon>Paracoccaceae</taxon>
        <taxon>Yoonia</taxon>
    </lineage>
</organism>
<gene>
    <name evidence="2" type="ORF">SAMN04488005_1313</name>
</gene>
<dbReference type="SUPFAM" id="SSF55729">
    <property type="entry name" value="Acyl-CoA N-acyltransferases (Nat)"/>
    <property type="match status" value="1"/>
</dbReference>